<keyword evidence="2" id="KW-1185">Reference proteome</keyword>
<reference evidence="1" key="3">
    <citation type="submission" date="2025-09" db="UniProtKB">
        <authorList>
            <consortium name="Ensembl"/>
        </authorList>
    </citation>
    <scope>IDENTIFICATION</scope>
</reference>
<proteinExistence type="predicted"/>
<name>H2Z2T0_CIOSA</name>
<sequence length="124" mass="14324">MVTWEWEVILVDADSLVFYNESRMFSKIYCDNNDQCPGPTGNLWNFKSLNSKIYETCRDLRGICNDYRCRGFDVGLHACGMSEWYLCRIARFVENVPGIGASYNDVCACLRQPDPDQRCTFSYA</sequence>
<dbReference type="HOGENOM" id="CLU_2009010_0_0_1"/>
<organism evidence="1 2">
    <name type="scientific">Ciona savignyi</name>
    <name type="common">Pacific transparent sea squirt</name>
    <dbReference type="NCBI Taxonomy" id="51511"/>
    <lineage>
        <taxon>Eukaryota</taxon>
        <taxon>Metazoa</taxon>
        <taxon>Chordata</taxon>
        <taxon>Tunicata</taxon>
        <taxon>Ascidiacea</taxon>
        <taxon>Phlebobranchia</taxon>
        <taxon>Cionidae</taxon>
        <taxon>Ciona</taxon>
    </lineage>
</organism>
<reference evidence="2" key="1">
    <citation type="submission" date="2003-08" db="EMBL/GenBank/DDBJ databases">
        <authorList>
            <person name="Birren B."/>
            <person name="Nusbaum C."/>
            <person name="Abebe A."/>
            <person name="Abouelleil A."/>
            <person name="Adekoya E."/>
            <person name="Ait-zahra M."/>
            <person name="Allen N."/>
            <person name="Allen T."/>
            <person name="An P."/>
            <person name="Anderson M."/>
            <person name="Anderson S."/>
            <person name="Arachchi H."/>
            <person name="Armbruster J."/>
            <person name="Bachantsang P."/>
            <person name="Baldwin J."/>
            <person name="Barry A."/>
            <person name="Bayul T."/>
            <person name="Blitshsteyn B."/>
            <person name="Bloom T."/>
            <person name="Blye J."/>
            <person name="Boguslavskiy L."/>
            <person name="Borowsky M."/>
            <person name="Boukhgalter B."/>
            <person name="Brunache A."/>
            <person name="Butler J."/>
            <person name="Calixte N."/>
            <person name="Calvo S."/>
            <person name="Camarata J."/>
            <person name="Campo K."/>
            <person name="Chang J."/>
            <person name="Cheshatsang Y."/>
            <person name="Citroen M."/>
            <person name="Collymore A."/>
            <person name="Considine T."/>
            <person name="Cook A."/>
            <person name="Cooke P."/>
            <person name="Corum B."/>
            <person name="Cuomo C."/>
            <person name="David R."/>
            <person name="Dawoe T."/>
            <person name="Degray S."/>
            <person name="Dodge S."/>
            <person name="Dooley K."/>
            <person name="Dorje P."/>
            <person name="Dorjee K."/>
            <person name="Dorris L."/>
            <person name="Duffey N."/>
            <person name="Dupes A."/>
            <person name="Elkins T."/>
            <person name="Engels R."/>
            <person name="Erickson J."/>
            <person name="Farina A."/>
            <person name="Faro S."/>
            <person name="Ferreira P."/>
            <person name="Fischer H."/>
            <person name="Fitzgerald M."/>
            <person name="Foley K."/>
            <person name="Gage D."/>
            <person name="Galagan J."/>
            <person name="Gearin G."/>
            <person name="Gnerre S."/>
            <person name="Gnirke A."/>
            <person name="Goyette A."/>
            <person name="Graham J."/>
            <person name="Grandbois E."/>
            <person name="Gyaltsen K."/>
            <person name="Hafez N."/>
            <person name="Hagopian D."/>
            <person name="Hagos B."/>
            <person name="Hall J."/>
            <person name="Hatcher B."/>
            <person name="Heller A."/>
            <person name="Higgins H."/>
            <person name="Honan T."/>
            <person name="Horn A."/>
            <person name="Houde N."/>
            <person name="Hughes L."/>
            <person name="Hulme W."/>
            <person name="Husby E."/>
            <person name="Iliev I."/>
            <person name="Jaffe D."/>
            <person name="Jones C."/>
            <person name="Kamal M."/>
            <person name="Kamat A."/>
            <person name="Kamvysselis M."/>
            <person name="Karlsson E."/>
            <person name="Kells C."/>
            <person name="Kieu A."/>
            <person name="Kisner P."/>
            <person name="Kodira C."/>
            <person name="Kulbokas E."/>
            <person name="Labutti K."/>
            <person name="Lama D."/>
            <person name="Landers T."/>
            <person name="Leger J."/>
            <person name="Levine S."/>
            <person name="Lewis D."/>
            <person name="Lewis T."/>
            <person name="Lindblad-toh K."/>
            <person name="Liu X."/>
            <person name="Lokyitsang T."/>
            <person name="Lokyitsang Y."/>
            <person name="Lucien O."/>
            <person name="Lui A."/>
            <person name="Ma L.J."/>
            <person name="Mabbitt R."/>
            <person name="Macdonald J."/>
            <person name="Maclean C."/>
            <person name="Major J."/>
            <person name="Manning J."/>
            <person name="Marabella R."/>
            <person name="Maru K."/>
            <person name="Matthews C."/>
            <person name="Mauceli E."/>
            <person name="Mccarthy M."/>
            <person name="Mcdonough S."/>
            <person name="Mcghee T."/>
            <person name="Meldrim J."/>
            <person name="Meneus L."/>
            <person name="Mesirov J."/>
            <person name="Mihalev A."/>
            <person name="Mihova T."/>
            <person name="Mikkelsen T."/>
            <person name="Mlenga V."/>
            <person name="Moru K."/>
            <person name="Mozes J."/>
            <person name="Mulrain L."/>
            <person name="Munson G."/>
            <person name="Naylor J."/>
            <person name="Newes C."/>
            <person name="Nguyen C."/>
            <person name="Nguyen N."/>
            <person name="Nguyen T."/>
            <person name="Nicol R."/>
            <person name="Nielsen C."/>
            <person name="Nizzari M."/>
            <person name="Norbu C."/>
            <person name="Norbu N."/>
            <person name="O'donnell P."/>
            <person name="Okoawo O."/>
            <person name="O'leary S."/>
            <person name="Omotosho B."/>
            <person name="O'neill K."/>
            <person name="Osman S."/>
            <person name="Parker S."/>
            <person name="Perrin D."/>
            <person name="Phunkhang P."/>
            <person name="Piqani B."/>
            <person name="Purcell S."/>
            <person name="Rachupka T."/>
            <person name="Ramasamy U."/>
            <person name="Rameau R."/>
            <person name="Ray V."/>
            <person name="Raymond C."/>
            <person name="Retta R."/>
            <person name="Richardson S."/>
            <person name="Rise C."/>
            <person name="Rodriguez J."/>
            <person name="Rogers J."/>
            <person name="Rogov P."/>
            <person name="Rutman M."/>
            <person name="Schupbach R."/>
            <person name="Seaman C."/>
            <person name="Settipalli S."/>
            <person name="Sharpe T."/>
            <person name="Sheridan J."/>
            <person name="Sherpa N."/>
            <person name="Shi J."/>
            <person name="Smirnov S."/>
            <person name="Smith C."/>
            <person name="Sougnez C."/>
            <person name="Spencer B."/>
            <person name="Stalker J."/>
            <person name="Stange-thomann N."/>
            <person name="Stavropoulos S."/>
            <person name="Stetson K."/>
            <person name="Stone C."/>
            <person name="Stone S."/>
            <person name="Stubbs M."/>
            <person name="Talamas J."/>
            <person name="Tchuinga P."/>
            <person name="Tenzing P."/>
            <person name="Tesfaye S."/>
            <person name="Theodore J."/>
            <person name="Thoulutsang Y."/>
            <person name="Topham K."/>
            <person name="Towey S."/>
            <person name="Tsamla T."/>
            <person name="Tsomo N."/>
            <person name="Vallee D."/>
            <person name="Vassiliev H."/>
            <person name="Venkataraman V."/>
            <person name="Vinson J."/>
            <person name="Vo A."/>
            <person name="Wade C."/>
            <person name="Wang S."/>
            <person name="Wangchuk T."/>
            <person name="Wangdi T."/>
            <person name="Whittaker C."/>
            <person name="Wilkinson J."/>
            <person name="Wu Y."/>
            <person name="Wyman D."/>
            <person name="Yadav S."/>
            <person name="Yang S."/>
            <person name="Yang X."/>
            <person name="Yeager S."/>
            <person name="Yee E."/>
            <person name="Young G."/>
            <person name="Zainoun J."/>
            <person name="Zembeck L."/>
            <person name="Zimmer A."/>
            <person name="Zody M."/>
            <person name="Lander E."/>
        </authorList>
    </citation>
    <scope>NUCLEOTIDE SEQUENCE [LARGE SCALE GENOMIC DNA]</scope>
</reference>
<evidence type="ECO:0000313" key="2">
    <source>
        <dbReference type="Proteomes" id="UP000007875"/>
    </source>
</evidence>
<evidence type="ECO:0000313" key="1">
    <source>
        <dbReference type="Ensembl" id="ENSCSAVP00000011892.1"/>
    </source>
</evidence>
<dbReference type="InParanoid" id="H2Z2T0"/>
<dbReference type="Proteomes" id="UP000007875">
    <property type="component" value="Unassembled WGS sequence"/>
</dbReference>
<protein>
    <submittedName>
        <fullName evidence="1">Uncharacterized protein</fullName>
    </submittedName>
</protein>
<dbReference type="OMA" id="FYNESRM"/>
<dbReference type="Ensembl" id="ENSCSAVT00000012030.1">
    <property type="protein sequence ID" value="ENSCSAVP00000011892.1"/>
    <property type="gene ID" value="ENSCSAVG00000006982.1"/>
</dbReference>
<dbReference type="AlphaFoldDB" id="H2Z2T0"/>
<reference evidence="1" key="2">
    <citation type="submission" date="2025-08" db="UniProtKB">
        <authorList>
            <consortium name="Ensembl"/>
        </authorList>
    </citation>
    <scope>IDENTIFICATION</scope>
</reference>
<accession>H2Z2T0</accession>
<dbReference type="GeneTree" id="ENSGT00530000065205"/>